<organism evidence="3 4">
    <name type="scientific">Babesia gibsoni</name>
    <dbReference type="NCBI Taxonomy" id="33632"/>
    <lineage>
        <taxon>Eukaryota</taxon>
        <taxon>Sar</taxon>
        <taxon>Alveolata</taxon>
        <taxon>Apicomplexa</taxon>
        <taxon>Aconoidasida</taxon>
        <taxon>Piroplasmida</taxon>
        <taxon>Babesiidae</taxon>
        <taxon>Babesia</taxon>
    </lineage>
</organism>
<keyword evidence="1" id="KW-0472">Membrane</keyword>
<dbReference type="EMBL" id="JAVEPI010000002">
    <property type="protein sequence ID" value="KAK1443725.1"/>
    <property type="molecule type" value="Genomic_DNA"/>
</dbReference>
<feature type="signal peptide" evidence="2">
    <location>
        <begin position="1"/>
        <end position="25"/>
    </location>
</feature>
<accession>A0AAD8LT77</accession>
<evidence type="ECO:0000313" key="4">
    <source>
        <dbReference type="Proteomes" id="UP001230268"/>
    </source>
</evidence>
<protein>
    <submittedName>
        <fullName evidence="3">Uncharacterized protein</fullName>
    </submittedName>
</protein>
<feature type="transmembrane region" description="Helical" evidence="1">
    <location>
        <begin position="134"/>
        <end position="154"/>
    </location>
</feature>
<gene>
    <name evidence="3" type="ORF">BgAZ_206010</name>
</gene>
<proteinExistence type="predicted"/>
<feature type="chain" id="PRO_5042015632" evidence="2">
    <location>
        <begin position="26"/>
        <end position="186"/>
    </location>
</feature>
<evidence type="ECO:0000256" key="1">
    <source>
        <dbReference type="SAM" id="Phobius"/>
    </source>
</evidence>
<keyword evidence="2" id="KW-0732">Signal</keyword>
<dbReference type="Proteomes" id="UP001230268">
    <property type="component" value="Unassembled WGS sequence"/>
</dbReference>
<evidence type="ECO:0000313" key="3">
    <source>
        <dbReference type="EMBL" id="KAK1443725.1"/>
    </source>
</evidence>
<dbReference type="AlphaFoldDB" id="A0AAD8LT77"/>
<comment type="caution">
    <text evidence="3">The sequence shown here is derived from an EMBL/GenBank/DDBJ whole genome shotgun (WGS) entry which is preliminary data.</text>
</comment>
<evidence type="ECO:0000256" key="2">
    <source>
        <dbReference type="SAM" id="SignalP"/>
    </source>
</evidence>
<keyword evidence="1" id="KW-1133">Transmembrane helix</keyword>
<reference evidence="3" key="1">
    <citation type="submission" date="2023-08" db="EMBL/GenBank/DDBJ databases">
        <title>Draft sequence of the Babesia gibsoni genome.</title>
        <authorList>
            <person name="Yamagishi J.Y."/>
            <person name="Xuan X.X."/>
        </authorList>
    </citation>
    <scope>NUCLEOTIDE SEQUENCE</scope>
    <source>
        <strain evidence="3">Azabu</strain>
    </source>
</reference>
<sequence length="186" mass="20852">MKFLWSGWVLLGAALLGRLCHSAHQAGIRAFLAPMPIQKSQHRIYSPMESLKFTKQRQHYISPYSEKRRHIISLGSDAGATDEPPDSLAGIDDIIDDTQLFSDNALELTMEDMAARELDFEEYKNRSMGHLRKFAIFAASVVTVGLVYTCMNLLKGALNQQHEKIVADRYDGSNPPGEGQLRGNWS</sequence>
<keyword evidence="4" id="KW-1185">Reference proteome</keyword>
<keyword evidence="1" id="KW-0812">Transmembrane</keyword>
<name>A0AAD8LT77_BABGI</name>